<dbReference type="EMBL" id="CM001217">
    <property type="protein sequence ID" value="KEH42775.1"/>
    <property type="molecule type" value="Genomic_DNA"/>
</dbReference>
<keyword evidence="3" id="KW-1185">Reference proteome</keyword>
<gene>
    <name evidence="1" type="ordered locus">MTR_1g076230</name>
</gene>
<organism evidence="1 3">
    <name type="scientific">Medicago truncatula</name>
    <name type="common">Barrel medic</name>
    <name type="synonym">Medicago tribuloides</name>
    <dbReference type="NCBI Taxonomy" id="3880"/>
    <lineage>
        <taxon>Eukaryota</taxon>
        <taxon>Viridiplantae</taxon>
        <taxon>Streptophyta</taxon>
        <taxon>Embryophyta</taxon>
        <taxon>Tracheophyta</taxon>
        <taxon>Spermatophyta</taxon>
        <taxon>Magnoliopsida</taxon>
        <taxon>eudicotyledons</taxon>
        <taxon>Gunneridae</taxon>
        <taxon>Pentapetalae</taxon>
        <taxon>rosids</taxon>
        <taxon>fabids</taxon>
        <taxon>Fabales</taxon>
        <taxon>Fabaceae</taxon>
        <taxon>Papilionoideae</taxon>
        <taxon>50 kb inversion clade</taxon>
        <taxon>NPAAA clade</taxon>
        <taxon>Hologalegina</taxon>
        <taxon>IRL clade</taxon>
        <taxon>Trifolieae</taxon>
        <taxon>Medicago</taxon>
    </lineage>
</organism>
<evidence type="ECO:0000313" key="1">
    <source>
        <dbReference type="EMBL" id="KEH42775.1"/>
    </source>
</evidence>
<reference evidence="2" key="3">
    <citation type="submission" date="2015-04" db="UniProtKB">
        <authorList>
            <consortium name="EnsemblPlants"/>
        </authorList>
    </citation>
    <scope>IDENTIFICATION</scope>
    <source>
        <strain evidence="2">cv. Jemalong A17</strain>
    </source>
</reference>
<protein>
    <submittedName>
        <fullName evidence="1 2">Uncharacterized protein</fullName>
    </submittedName>
</protein>
<dbReference type="Proteomes" id="UP000002051">
    <property type="component" value="Unassembled WGS sequence"/>
</dbReference>
<evidence type="ECO:0000313" key="2">
    <source>
        <dbReference type="EnsemblPlants" id="KEH42775"/>
    </source>
</evidence>
<evidence type="ECO:0000313" key="3">
    <source>
        <dbReference type="Proteomes" id="UP000002051"/>
    </source>
</evidence>
<dbReference type="HOGENOM" id="CLU_191739_0_0_1"/>
<dbReference type="EnsemblPlants" id="KEH42775">
    <property type="protein sequence ID" value="KEH42775"/>
    <property type="gene ID" value="MTR_1g076230"/>
</dbReference>
<reference evidence="1 3" key="2">
    <citation type="journal article" date="2014" name="BMC Genomics">
        <title>An improved genome release (version Mt4.0) for the model legume Medicago truncatula.</title>
        <authorList>
            <person name="Tang H."/>
            <person name="Krishnakumar V."/>
            <person name="Bidwell S."/>
            <person name="Rosen B."/>
            <person name="Chan A."/>
            <person name="Zhou S."/>
            <person name="Gentzbittel L."/>
            <person name="Childs K.L."/>
            <person name="Yandell M."/>
            <person name="Gundlach H."/>
            <person name="Mayer K.F."/>
            <person name="Schwartz D.C."/>
            <person name="Town C.D."/>
        </authorList>
    </citation>
    <scope>GENOME REANNOTATION</scope>
    <source>
        <strain evidence="1">A17</strain>
        <strain evidence="2 3">cv. Jemalong A17</strain>
    </source>
</reference>
<sequence>MDTEWDIEKFVGDNDFVETRMEAIFIQHKCVDAFKYEALIQVNLTQSQKTEMMDKSRSVIHYKTFFIHRPKFAADFKTTQICGGL</sequence>
<accession>A0A072VXG1</accession>
<dbReference type="AlphaFoldDB" id="A0A072VXG1"/>
<reference evidence="1 3" key="1">
    <citation type="journal article" date="2011" name="Nature">
        <title>The Medicago genome provides insight into the evolution of rhizobial symbioses.</title>
        <authorList>
            <person name="Young N.D."/>
            <person name="Debelle F."/>
            <person name="Oldroyd G.E."/>
            <person name="Geurts R."/>
            <person name="Cannon S.B."/>
            <person name="Udvardi M.K."/>
            <person name="Benedito V.A."/>
            <person name="Mayer K.F."/>
            <person name="Gouzy J."/>
            <person name="Schoof H."/>
            <person name="Van de Peer Y."/>
            <person name="Proost S."/>
            <person name="Cook D.R."/>
            <person name="Meyers B.C."/>
            <person name="Spannagl M."/>
            <person name="Cheung F."/>
            <person name="De Mita S."/>
            <person name="Krishnakumar V."/>
            <person name="Gundlach H."/>
            <person name="Zhou S."/>
            <person name="Mudge J."/>
            <person name="Bharti A.K."/>
            <person name="Murray J.D."/>
            <person name="Naoumkina M.A."/>
            <person name="Rosen B."/>
            <person name="Silverstein K.A."/>
            <person name="Tang H."/>
            <person name="Rombauts S."/>
            <person name="Zhao P.X."/>
            <person name="Zhou P."/>
            <person name="Barbe V."/>
            <person name="Bardou P."/>
            <person name="Bechner M."/>
            <person name="Bellec A."/>
            <person name="Berger A."/>
            <person name="Berges H."/>
            <person name="Bidwell S."/>
            <person name="Bisseling T."/>
            <person name="Choisne N."/>
            <person name="Couloux A."/>
            <person name="Denny R."/>
            <person name="Deshpande S."/>
            <person name="Dai X."/>
            <person name="Doyle J.J."/>
            <person name="Dudez A.M."/>
            <person name="Farmer A.D."/>
            <person name="Fouteau S."/>
            <person name="Franken C."/>
            <person name="Gibelin C."/>
            <person name="Gish J."/>
            <person name="Goldstein S."/>
            <person name="Gonzalez A.J."/>
            <person name="Green P.J."/>
            <person name="Hallab A."/>
            <person name="Hartog M."/>
            <person name="Hua A."/>
            <person name="Humphray S.J."/>
            <person name="Jeong D.H."/>
            <person name="Jing Y."/>
            <person name="Jocker A."/>
            <person name="Kenton S.M."/>
            <person name="Kim D.J."/>
            <person name="Klee K."/>
            <person name="Lai H."/>
            <person name="Lang C."/>
            <person name="Lin S."/>
            <person name="Macmil S.L."/>
            <person name="Magdelenat G."/>
            <person name="Matthews L."/>
            <person name="McCorrison J."/>
            <person name="Monaghan E.L."/>
            <person name="Mun J.H."/>
            <person name="Najar F.Z."/>
            <person name="Nicholson C."/>
            <person name="Noirot C."/>
            <person name="O'Bleness M."/>
            <person name="Paule C.R."/>
            <person name="Poulain J."/>
            <person name="Prion F."/>
            <person name="Qin B."/>
            <person name="Qu C."/>
            <person name="Retzel E.F."/>
            <person name="Riddle C."/>
            <person name="Sallet E."/>
            <person name="Samain S."/>
            <person name="Samson N."/>
            <person name="Sanders I."/>
            <person name="Saurat O."/>
            <person name="Scarpelli C."/>
            <person name="Schiex T."/>
            <person name="Segurens B."/>
            <person name="Severin A.J."/>
            <person name="Sherrier D.J."/>
            <person name="Shi R."/>
            <person name="Sims S."/>
            <person name="Singer S.R."/>
            <person name="Sinharoy S."/>
            <person name="Sterck L."/>
            <person name="Viollet A."/>
            <person name="Wang B.B."/>
            <person name="Wang K."/>
            <person name="Wang M."/>
            <person name="Wang X."/>
            <person name="Warfsmann J."/>
            <person name="Weissenbach J."/>
            <person name="White D.D."/>
            <person name="White J.D."/>
            <person name="Wiley G.B."/>
            <person name="Wincker P."/>
            <person name="Xing Y."/>
            <person name="Yang L."/>
            <person name="Yao Z."/>
            <person name="Ying F."/>
            <person name="Zhai J."/>
            <person name="Zhou L."/>
            <person name="Zuber A."/>
            <person name="Denarie J."/>
            <person name="Dixon R.A."/>
            <person name="May G.D."/>
            <person name="Schwartz D.C."/>
            <person name="Rogers J."/>
            <person name="Quetier F."/>
            <person name="Town C.D."/>
            <person name="Roe B.A."/>
        </authorList>
    </citation>
    <scope>NUCLEOTIDE SEQUENCE [LARGE SCALE GENOMIC DNA]</scope>
    <source>
        <strain evidence="1">A17</strain>
        <strain evidence="2 3">cv. Jemalong A17</strain>
    </source>
</reference>
<proteinExistence type="predicted"/>
<name>A0A072VXG1_MEDTR</name>